<protein>
    <submittedName>
        <fullName evidence="2">GNAT family N-acetyltransferase</fullName>
    </submittedName>
</protein>
<dbReference type="PROSITE" id="PS51186">
    <property type="entry name" value="GNAT"/>
    <property type="match status" value="1"/>
</dbReference>
<name>A0A9Y2AID0_9FIRM</name>
<dbReference type="InterPro" id="IPR016181">
    <property type="entry name" value="Acyl_CoA_acyltransferase"/>
</dbReference>
<dbReference type="CDD" id="cd04301">
    <property type="entry name" value="NAT_SF"/>
    <property type="match status" value="1"/>
</dbReference>
<sequence length="190" mass="21705">MYKTIFKITSHTPPELDIALEKSRYTLVKTVNLMTCKINDTGFQISKDIKLSYTMDDEWLNSSLQLSGISDKKLQEIQYNIFKNISLQTVYIKAKRSDKVVGCGLGVIDDGFVGLYDIHVDENFRCQGIGSEICQAILQTGLNKDVTHAYLQVHSLNEKAIRLYKKPGFSSLYTYWFREKTAPNCRSIID</sequence>
<feature type="domain" description="N-acetyltransferase" evidence="1">
    <location>
        <begin position="34"/>
        <end position="183"/>
    </location>
</feature>
<proteinExistence type="predicted"/>
<dbReference type="AlphaFoldDB" id="A0A9Y2AID0"/>
<reference evidence="2" key="1">
    <citation type="submission" date="2023-03" db="EMBL/GenBank/DDBJ databases">
        <title>Selenobaculum gbiensis gen. nov. sp. nov., a new bacterium isolated from the gut microbiota of IBD patient.</title>
        <authorList>
            <person name="Yeo S."/>
            <person name="Park H."/>
            <person name="Huh C.S."/>
        </authorList>
    </citation>
    <scope>NUCLEOTIDE SEQUENCE</scope>
    <source>
        <strain evidence="2">ICN-92133</strain>
    </source>
</reference>
<dbReference type="Pfam" id="PF00583">
    <property type="entry name" value="Acetyltransf_1"/>
    <property type="match status" value="1"/>
</dbReference>
<gene>
    <name evidence="2" type="ORF">P3F81_11650</name>
</gene>
<dbReference type="Proteomes" id="UP001243623">
    <property type="component" value="Chromosome"/>
</dbReference>
<evidence type="ECO:0000313" key="2">
    <source>
        <dbReference type="EMBL" id="WIW70523.1"/>
    </source>
</evidence>
<dbReference type="SUPFAM" id="SSF55729">
    <property type="entry name" value="Acyl-CoA N-acyltransferases (Nat)"/>
    <property type="match status" value="1"/>
</dbReference>
<dbReference type="InterPro" id="IPR000182">
    <property type="entry name" value="GNAT_dom"/>
</dbReference>
<evidence type="ECO:0000313" key="3">
    <source>
        <dbReference type="Proteomes" id="UP001243623"/>
    </source>
</evidence>
<accession>A0A9Y2AID0</accession>
<dbReference type="Gene3D" id="3.40.630.30">
    <property type="match status" value="1"/>
</dbReference>
<organism evidence="2 3">
    <name type="scientific">Selenobaculum gibii</name>
    <dbReference type="NCBI Taxonomy" id="3054208"/>
    <lineage>
        <taxon>Bacteria</taxon>
        <taxon>Bacillati</taxon>
        <taxon>Bacillota</taxon>
        <taxon>Negativicutes</taxon>
        <taxon>Selenomonadales</taxon>
        <taxon>Selenomonadaceae</taxon>
        <taxon>Selenobaculum</taxon>
    </lineage>
</organism>
<dbReference type="KEGG" id="sgbi:P3F81_11650"/>
<evidence type="ECO:0000259" key="1">
    <source>
        <dbReference type="PROSITE" id="PS51186"/>
    </source>
</evidence>
<dbReference type="RefSeq" id="WP_309320423.1">
    <property type="nucleotide sequence ID" value="NZ_CP120678.1"/>
</dbReference>
<dbReference type="GO" id="GO:0016747">
    <property type="term" value="F:acyltransferase activity, transferring groups other than amino-acyl groups"/>
    <property type="evidence" value="ECO:0007669"/>
    <property type="project" value="InterPro"/>
</dbReference>
<keyword evidence="3" id="KW-1185">Reference proteome</keyword>
<dbReference type="EMBL" id="CP120678">
    <property type="protein sequence ID" value="WIW70523.1"/>
    <property type="molecule type" value="Genomic_DNA"/>
</dbReference>